<organism evidence="2 3">
    <name type="scientific">Polynucleobacter victoriensis</name>
    <dbReference type="NCBI Taxonomy" id="2049319"/>
    <lineage>
        <taxon>Bacteria</taxon>
        <taxon>Pseudomonadati</taxon>
        <taxon>Pseudomonadota</taxon>
        <taxon>Betaproteobacteria</taxon>
        <taxon>Burkholderiales</taxon>
        <taxon>Burkholderiaceae</taxon>
        <taxon>Polynucleobacter</taxon>
    </lineage>
</organism>
<gene>
    <name evidence="2" type="ORF">SAMN06295916_0452</name>
</gene>
<accession>A0A212T5H8</accession>
<dbReference type="EMBL" id="FYEX01000001">
    <property type="protein sequence ID" value="SNC61307.1"/>
    <property type="molecule type" value="Genomic_DNA"/>
</dbReference>
<reference evidence="2 3" key="1">
    <citation type="submission" date="2017-06" db="EMBL/GenBank/DDBJ databases">
        <authorList>
            <person name="Kim H.J."/>
            <person name="Triplett B.A."/>
        </authorList>
    </citation>
    <scope>NUCLEOTIDE SEQUENCE [LARGE SCALE GENOMIC DNA]</scope>
    <source>
        <strain evidence="2 3">MWH-VicM1</strain>
    </source>
</reference>
<dbReference type="Proteomes" id="UP000197215">
    <property type="component" value="Unassembled WGS sequence"/>
</dbReference>
<keyword evidence="3" id="KW-1185">Reference proteome</keyword>
<feature type="domain" description="DUF1854" evidence="1">
    <location>
        <begin position="25"/>
        <end position="154"/>
    </location>
</feature>
<evidence type="ECO:0000259" key="1">
    <source>
        <dbReference type="Pfam" id="PF08909"/>
    </source>
</evidence>
<evidence type="ECO:0000313" key="3">
    <source>
        <dbReference type="Proteomes" id="UP000197215"/>
    </source>
</evidence>
<dbReference type="RefSeq" id="WP_088812356.1">
    <property type="nucleotide sequence ID" value="NZ_FYEX01000001.1"/>
</dbReference>
<name>A0A212T5H8_9BURK</name>
<dbReference type="Pfam" id="PF08909">
    <property type="entry name" value="DUF1854"/>
    <property type="match status" value="1"/>
</dbReference>
<proteinExistence type="predicted"/>
<dbReference type="AlphaFoldDB" id="A0A212T5H8"/>
<dbReference type="InterPro" id="IPR015005">
    <property type="entry name" value="DUF1854"/>
</dbReference>
<protein>
    <recommendedName>
        <fullName evidence="1">DUF1854 domain-containing protein</fullName>
    </recommendedName>
</protein>
<evidence type="ECO:0000313" key="2">
    <source>
        <dbReference type="EMBL" id="SNC61307.1"/>
    </source>
</evidence>
<sequence>MANTFTLSRNSFGYLCLQDQAGVTHEQVVPVRAFPISHPNESIAIVDRDGHELVWLDFLDQATELNQQLINEELASREFMPVLTGIEDVSTFATPSTWTVKTNRGHTQFILRGEEDIRRVNKTMYLVSDTHGVQYLIQDIQALDKHSRRLLDRFL</sequence>
<dbReference type="OrthoDB" id="212426at2"/>